<accession>A0ABM3YEE2</accession>
<feature type="compositionally biased region" description="Basic and acidic residues" evidence="1">
    <location>
        <begin position="51"/>
        <end position="65"/>
    </location>
</feature>
<protein>
    <submittedName>
        <fullName evidence="3">Uncharacterized protein LOC132541917 isoform X1</fullName>
    </submittedName>
</protein>
<feature type="region of interest" description="Disordered" evidence="1">
    <location>
        <begin position="26"/>
        <end position="84"/>
    </location>
</feature>
<dbReference type="RefSeq" id="XP_060059443.1">
    <property type="nucleotide sequence ID" value="XM_060203460.1"/>
</dbReference>
<dbReference type="Proteomes" id="UP001652624">
    <property type="component" value="Chromosome 12"/>
</dbReference>
<proteinExistence type="predicted"/>
<reference evidence="3" key="1">
    <citation type="submission" date="2025-08" db="UniProtKB">
        <authorList>
            <consortium name="RefSeq"/>
        </authorList>
    </citation>
    <scope>IDENTIFICATION</scope>
</reference>
<name>A0ABM3YEE2_ERIEU</name>
<dbReference type="GeneID" id="132541917"/>
<evidence type="ECO:0000313" key="3">
    <source>
        <dbReference type="RefSeq" id="XP_060059443.1"/>
    </source>
</evidence>
<keyword evidence="2" id="KW-1185">Reference proteome</keyword>
<organism evidence="2 3">
    <name type="scientific">Erinaceus europaeus</name>
    <name type="common">Western European hedgehog</name>
    <dbReference type="NCBI Taxonomy" id="9365"/>
    <lineage>
        <taxon>Eukaryota</taxon>
        <taxon>Metazoa</taxon>
        <taxon>Chordata</taxon>
        <taxon>Craniata</taxon>
        <taxon>Vertebrata</taxon>
        <taxon>Euteleostomi</taxon>
        <taxon>Mammalia</taxon>
        <taxon>Eutheria</taxon>
        <taxon>Laurasiatheria</taxon>
        <taxon>Eulipotyphla</taxon>
        <taxon>Erinaceidae</taxon>
        <taxon>Erinaceinae</taxon>
        <taxon>Erinaceus</taxon>
    </lineage>
</organism>
<evidence type="ECO:0000313" key="2">
    <source>
        <dbReference type="Proteomes" id="UP001652624"/>
    </source>
</evidence>
<evidence type="ECO:0000256" key="1">
    <source>
        <dbReference type="SAM" id="MobiDB-lite"/>
    </source>
</evidence>
<sequence>MTCPPLTGPRGGSSRIWHLRSALSNWERSGPRRPSRPAGLATFLGAGGGGRRRDGTRDRRGREKQGQFGPRVTPPLPQGPQQVDSAQFHQERGVCLEQEQKQMRRSVVVRRAETSSKPVGTYPPAARWTRVFVTVSSVQSLSLAPGAATNQAAETSAGCIMCPWLGWPPVDGVRDPLKIGAISRPLLDPDPWRSWLSATATGGSGREG</sequence>
<gene>
    <name evidence="3" type="primary">LOC132541917</name>
</gene>